<dbReference type="AlphaFoldDB" id="A0A8H6XUC5"/>
<organism evidence="1 2">
    <name type="scientific">Mycena sanguinolenta</name>
    <dbReference type="NCBI Taxonomy" id="230812"/>
    <lineage>
        <taxon>Eukaryota</taxon>
        <taxon>Fungi</taxon>
        <taxon>Dikarya</taxon>
        <taxon>Basidiomycota</taxon>
        <taxon>Agaricomycotina</taxon>
        <taxon>Agaricomycetes</taxon>
        <taxon>Agaricomycetidae</taxon>
        <taxon>Agaricales</taxon>
        <taxon>Marasmiineae</taxon>
        <taxon>Mycenaceae</taxon>
        <taxon>Mycena</taxon>
    </lineage>
</organism>
<accession>A0A8H6XUC5</accession>
<protein>
    <submittedName>
        <fullName evidence="1">Putative MFS transporter</fullName>
    </submittedName>
</protein>
<name>A0A8H6XUC5_9AGAR</name>
<dbReference type="EMBL" id="JACAZH010000019">
    <property type="protein sequence ID" value="KAF7346460.1"/>
    <property type="molecule type" value="Genomic_DNA"/>
</dbReference>
<evidence type="ECO:0000313" key="1">
    <source>
        <dbReference type="EMBL" id="KAF7346460.1"/>
    </source>
</evidence>
<reference evidence="1" key="1">
    <citation type="submission" date="2020-05" db="EMBL/GenBank/DDBJ databases">
        <title>Mycena genomes resolve the evolution of fungal bioluminescence.</title>
        <authorList>
            <person name="Tsai I.J."/>
        </authorList>
    </citation>
    <scope>NUCLEOTIDE SEQUENCE</scope>
    <source>
        <strain evidence="1">160909Yilan</strain>
    </source>
</reference>
<sequence>MACCYPSLQRALFFEPDPLSSLSQLVRNPLLIETFSPFFAPWESISLRWPGSLDTFEAMPWSKAPDAFKRKAASWRRMLVSQPPVQTLIITQQTSGMTGTSERRAVLNDLPLRMGILYDLTLPLIDDDVVCFRIHWRGIKVEGNLLLEVSAGYGCMDDLSRKLDEQFRSDGEQFIEVPFGKWETRVWD</sequence>
<keyword evidence="2" id="KW-1185">Reference proteome</keyword>
<dbReference type="OrthoDB" id="2949637at2759"/>
<gene>
    <name evidence="1" type="ORF">MSAN_01874000</name>
</gene>
<evidence type="ECO:0000313" key="2">
    <source>
        <dbReference type="Proteomes" id="UP000623467"/>
    </source>
</evidence>
<comment type="caution">
    <text evidence="1">The sequence shown here is derived from an EMBL/GenBank/DDBJ whole genome shotgun (WGS) entry which is preliminary data.</text>
</comment>
<dbReference type="Proteomes" id="UP000623467">
    <property type="component" value="Unassembled WGS sequence"/>
</dbReference>
<proteinExistence type="predicted"/>